<organism evidence="3 4">
    <name type="scientific">Marasmiellus scandens</name>
    <dbReference type="NCBI Taxonomy" id="2682957"/>
    <lineage>
        <taxon>Eukaryota</taxon>
        <taxon>Fungi</taxon>
        <taxon>Dikarya</taxon>
        <taxon>Basidiomycota</taxon>
        <taxon>Agaricomycotina</taxon>
        <taxon>Agaricomycetes</taxon>
        <taxon>Agaricomycetidae</taxon>
        <taxon>Agaricales</taxon>
        <taxon>Marasmiineae</taxon>
        <taxon>Omphalotaceae</taxon>
        <taxon>Marasmiellus</taxon>
    </lineage>
</organism>
<feature type="chain" id="PRO_5047207122" description="SGNH hydrolase-type esterase domain-containing protein" evidence="1">
    <location>
        <begin position="21"/>
        <end position="377"/>
    </location>
</feature>
<gene>
    <name evidence="3" type="ORF">VKT23_013682</name>
</gene>
<feature type="signal peptide" evidence="1">
    <location>
        <begin position="1"/>
        <end position="20"/>
    </location>
</feature>
<keyword evidence="1" id="KW-0732">Signal</keyword>
<dbReference type="Pfam" id="PF13472">
    <property type="entry name" value="Lipase_GDSL_2"/>
    <property type="match status" value="1"/>
</dbReference>
<protein>
    <recommendedName>
        <fullName evidence="2">SGNH hydrolase-type esterase domain-containing protein</fullName>
    </recommendedName>
</protein>
<evidence type="ECO:0000313" key="3">
    <source>
        <dbReference type="EMBL" id="KAK7448419.1"/>
    </source>
</evidence>
<dbReference type="InterPro" id="IPR036514">
    <property type="entry name" value="SGNH_hydro_sf"/>
</dbReference>
<evidence type="ECO:0000259" key="2">
    <source>
        <dbReference type="Pfam" id="PF13472"/>
    </source>
</evidence>
<keyword evidence="4" id="KW-1185">Reference proteome</keyword>
<dbReference type="Proteomes" id="UP001498398">
    <property type="component" value="Unassembled WGS sequence"/>
</dbReference>
<dbReference type="InterPro" id="IPR052762">
    <property type="entry name" value="PCW_deacetylase/CE"/>
</dbReference>
<proteinExistence type="predicted"/>
<accession>A0ABR1J5W4</accession>
<name>A0ABR1J5W4_9AGAR</name>
<dbReference type="PANTHER" id="PTHR37834">
    <property type="entry name" value="GDSL-LIKE LIPASE/ACYLHYDROLASE DOMAIN PROTEIN (AFU_ORTHOLOGUE AFUA_2G00620)"/>
    <property type="match status" value="1"/>
</dbReference>
<dbReference type="PANTHER" id="PTHR37834:SF2">
    <property type="entry name" value="ESTERASE, SGNH HYDROLASE-TYPE"/>
    <property type="match status" value="1"/>
</dbReference>
<dbReference type="EMBL" id="JBANRG010000038">
    <property type="protein sequence ID" value="KAK7448419.1"/>
    <property type="molecule type" value="Genomic_DNA"/>
</dbReference>
<comment type="caution">
    <text evidence="3">The sequence shown here is derived from an EMBL/GenBank/DDBJ whole genome shotgun (WGS) entry which is preliminary data.</text>
</comment>
<dbReference type="Gene3D" id="3.40.50.1110">
    <property type="entry name" value="SGNH hydrolase"/>
    <property type="match status" value="1"/>
</dbReference>
<evidence type="ECO:0000313" key="4">
    <source>
        <dbReference type="Proteomes" id="UP001498398"/>
    </source>
</evidence>
<feature type="domain" description="SGNH hydrolase-type esterase" evidence="2">
    <location>
        <begin position="156"/>
        <end position="352"/>
    </location>
</feature>
<dbReference type="SUPFAM" id="SSF52266">
    <property type="entry name" value="SGNH hydrolase"/>
    <property type="match status" value="1"/>
</dbReference>
<dbReference type="InterPro" id="IPR013830">
    <property type="entry name" value="SGNH_hydro"/>
</dbReference>
<reference evidence="3 4" key="1">
    <citation type="submission" date="2024-01" db="EMBL/GenBank/DDBJ databases">
        <title>A draft genome for the cacao thread blight pathogen Marasmiellus scandens.</title>
        <authorList>
            <person name="Baruah I.K."/>
            <person name="Leung J."/>
            <person name="Bukari Y."/>
            <person name="Amoako-Attah I."/>
            <person name="Meinhardt L.W."/>
            <person name="Bailey B.A."/>
            <person name="Cohen S.P."/>
        </authorList>
    </citation>
    <scope>NUCLEOTIDE SEQUENCE [LARGE SCALE GENOMIC DNA]</scope>
    <source>
        <strain evidence="3 4">GH-19</strain>
    </source>
</reference>
<evidence type="ECO:0000256" key="1">
    <source>
        <dbReference type="SAM" id="SignalP"/>
    </source>
</evidence>
<sequence length="377" mass="42704">MRKAKTLLFFLMSSVTKIIASPDIKVIRNDDPLIYFHGRWDSTPGTWWAGSGLKLHVNNLKSLSLTLGPHTTTPAAAVGISLNYNDFITFNVSEGKNDIPLSQLAGLSSDSERSRSSVVRLNVEGWQNNRIDLQNITINSDASLLPYTPSRLVFQFIGDSLSAGQFLPKGVDQAWPFLVGEQFKAEHVVTAQPGATLTDMVSFVFLTFSVLKTEDTGYFYTTDHNFTTPWNFARDVPAVTHVVIHIGDYFYRNRANDASQGVTDDGFVEVYMDFLQRLRTIYHHQPIFVFTPWGWPNADGTISQYYEGLHQKIVQMRHEIGDKQVFLVNTTGWVTWDDVFPDNVHPNVPGHQKIANLFSDWLEKWGLKPEQEWATQT</sequence>